<evidence type="ECO:0000313" key="4">
    <source>
        <dbReference type="Proteomes" id="UP000533269"/>
    </source>
</evidence>
<dbReference type="InterPro" id="IPR029016">
    <property type="entry name" value="GAF-like_dom_sf"/>
</dbReference>
<dbReference type="FunFam" id="3.30.70.270:FF:000001">
    <property type="entry name" value="Diguanylate cyclase domain protein"/>
    <property type="match status" value="1"/>
</dbReference>
<name>A0A7W4TPT9_KINRA</name>
<dbReference type="SMART" id="SM00267">
    <property type="entry name" value="GGDEF"/>
    <property type="match status" value="1"/>
</dbReference>
<dbReference type="PANTHER" id="PTHR45138">
    <property type="entry name" value="REGULATORY COMPONENTS OF SENSORY TRANSDUCTION SYSTEM"/>
    <property type="match status" value="1"/>
</dbReference>
<proteinExistence type="predicted"/>
<keyword evidence="1" id="KW-0175">Coiled coil</keyword>
<evidence type="ECO:0000313" key="3">
    <source>
        <dbReference type="EMBL" id="MBB2902458.1"/>
    </source>
</evidence>
<dbReference type="InterPro" id="IPR043128">
    <property type="entry name" value="Rev_trsase/Diguanyl_cyclase"/>
</dbReference>
<dbReference type="Pfam" id="PF01590">
    <property type="entry name" value="GAF"/>
    <property type="match status" value="1"/>
</dbReference>
<dbReference type="SUPFAM" id="SSF55781">
    <property type="entry name" value="GAF domain-like"/>
    <property type="match status" value="1"/>
</dbReference>
<dbReference type="PANTHER" id="PTHR45138:SF9">
    <property type="entry name" value="DIGUANYLATE CYCLASE DGCM-RELATED"/>
    <property type="match status" value="1"/>
</dbReference>
<gene>
    <name evidence="3" type="ORF">FHR75_003289</name>
</gene>
<reference evidence="3 4" key="1">
    <citation type="submission" date="2020-08" db="EMBL/GenBank/DDBJ databases">
        <title>The Agave Microbiome: Exploring the role of microbial communities in plant adaptations to desert environments.</title>
        <authorList>
            <person name="Partida-Martinez L.P."/>
        </authorList>
    </citation>
    <scope>NUCLEOTIDE SEQUENCE [LARGE SCALE GENOMIC DNA]</scope>
    <source>
        <strain evidence="3 4">AS2.23</strain>
    </source>
</reference>
<dbReference type="PROSITE" id="PS50887">
    <property type="entry name" value="GGDEF"/>
    <property type="match status" value="1"/>
</dbReference>
<dbReference type="InterPro" id="IPR029787">
    <property type="entry name" value="Nucleotide_cyclase"/>
</dbReference>
<dbReference type="AlphaFoldDB" id="A0A7W4TPT9"/>
<comment type="caution">
    <text evidence="3">The sequence shown here is derived from an EMBL/GenBank/DDBJ whole genome shotgun (WGS) entry which is preliminary data.</text>
</comment>
<dbReference type="NCBIfam" id="TIGR00254">
    <property type="entry name" value="GGDEF"/>
    <property type="match status" value="1"/>
</dbReference>
<dbReference type="SUPFAM" id="SSF55073">
    <property type="entry name" value="Nucleotide cyclase"/>
    <property type="match status" value="1"/>
</dbReference>
<dbReference type="InterPro" id="IPR050469">
    <property type="entry name" value="Diguanylate_Cyclase"/>
</dbReference>
<evidence type="ECO:0000256" key="1">
    <source>
        <dbReference type="SAM" id="Coils"/>
    </source>
</evidence>
<dbReference type="RefSeq" id="WP_183392246.1">
    <property type="nucleotide sequence ID" value="NZ_JACHVY010000003.1"/>
</dbReference>
<dbReference type="CDD" id="cd01949">
    <property type="entry name" value="GGDEF"/>
    <property type="match status" value="1"/>
</dbReference>
<dbReference type="Gene3D" id="3.30.450.40">
    <property type="match status" value="1"/>
</dbReference>
<evidence type="ECO:0000259" key="2">
    <source>
        <dbReference type="PROSITE" id="PS50887"/>
    </source>
</evidence>
<dbReference type="GO" id="GO:0052621">
    <property type="term" value="F:diguanylate cyclase activity"/>
    <property type="evidence" value="ECO:0007669"/>
    <property type="project" value="TreeGrafter"/>
</dbReference>
<dbReference type="SMART" id="SM00065">
    <property type="entry name" value="GAF"/>
    <property type="match status" value="1"/>
</dbReference>
<reference evidence="3 4" key="2">
    <citation type="submission" date="2020-08" db="EMBL/GenBank/DDBJ databases">
        <authorList>
            <person name="Partida-Martinez L."/>
            <person name="Huntemann M."/>
            <person name="Clum A."/>
            <person name="Wang J."/>
            <person name="Palaniappan K."/>
            <person name="Ritter S."/>
            <person name="Chen I.-M."/>
            <person name="Stamatis D."/>
            <person name="Reddy T."/>
            <person name="O'Malley R."/>
            <person name="Daum C."/>
            <person name="Shapiro N."/>
            <person name="Ivanova N."/>
            <person name="Kyrpides N."/>
            <person name="Woyke T."/>
        </authorList>
    </citation>
    <scope>NUCLEOTIDE SEQUENCE [LARGE SCALE GENOMIC DNA]</scope>
    <source>
        <strain evidence="3 4">AS2.23</strain>
    </source>
</reference>
<dbReference type="Gene3D" id="3.30.70.270">
    <property type="match status" value="1"/>
</dbReference>
<organism evidence="3 4">
    <name type="scientific">Kineococcus radiotolerans</name>
    <dbReference type="NCBI Taxonomy" id="131568"/>
    <lineage>
        <taxon>Bacteria</taxon>
        <taxon>Bacillati</taxon>
        <taxon>Actinomycetota</taxon>
        <taxon>Actinomycetes</taxon>
        <taxon>Kineosporiales</taxon>
        <taxon>Kineosporiaceae</taxon>
        <taxon>Kineococcus</taxon>
    </lineage>
</organism>
<feature type="coiled-coil region" evidence="1">
    <location>
        <begin position="169"/>
        <end position="196"/>
    </location>
</feature>
<dbReference type="Proteomes" id="UP000533269">
    <property type="component" value="Unassembled WGS sequence"/>
</dbReference>
<accession>A0A7W4TPT9</accession>
<protein>
    <submittedName>
        <fullName evidence="3">Diguanylate cyclase (GGDEF)-like protein</fullName>
    </submittedName>
</protein>
<dbReference type="InterPro" id="IPR000160">
    <property type="entry name" value="GGDEF_dom"/>
</dbReference>
<feature type="domain" description="GGDEF" evidence="2">
    <location>
        <begin position="224"/>
        <end position="349"/>
    </location>
</feature>
<dbReference type="Pfam" id="PF00990">
    <property type="entry name" value="GGDEF"/>
    <property type="match status" value="1"/>
</dbReference>
<dbReference type="InterPro" id="IPR003018">
    <property type="entry name" value="GAF"/>
</dbReference>
<dbReference type="EMBL" id="JACHVY010000003">
    <property type="protein sequence ID" value="MBB2902458.1"/>
    <property type="molecule type" value="Genomic_DNA"/>
</dbReference>
<sequence>MSPSPPPSPGPLAEAERLAAVSGAVRAGAADGGGDGLQRLVAMAARVLDVPVAMVSFITAEEEVIQAAVGLPEPWASLRTTPLSHSLCVQVVRGDGPVVLFDARQDPAYREHAAVLEMGAGAYAGYPLRHGEHVLGAFCAADFAPRSWSEDDLRLLEDLAAVVSTELTLRTTVQELEASRARLEDLTRRLHEQSRTDVLTGAANRRRVREVLADHVARLERHGGDLAMTLIDVDSFKRINDVAGHRTGDAVLTEIAARLQDTIRRPDLLARVGGDEFAVLLPDTDLAAAEHLARRLRHVVGDEPVAGWPVTVSTGTAVYDPDRGLEQLYADADAALYEAKGTRARDDDG</sequence>